<keyword evidence="4" id="KW-1185">Reference proteome</keyword>
<sequence>MIAFVLALLLSTPALAVDAPASPVLSVSTVEPRGFGYFVGDLLTREVHVDVAKSYILEAASQPKPGRLSYWLDLRSVDVSERWASGATRYRLKLVYQTLYVPLSPAERHLPAFELRFKDGDDVAVAKVPAFKFVMAPLREVIPEVPAEGPEGYLRPDVKPQALSTRRDRVLFGVGLGLTGLALIFLAYDRAWWPFRARPNRPFARASRRLRSLARFKNADAYREGLLDLHRAFDAAAGRRVLAEDVAGFLESHAVFRAYEREIGRFFAASRQAFFANDVSGAEKAMPLSAMAALGAELSAAERRAL</sequence>
<evidence type="ECO:0000313" key="4">
    <source>
        <dbReference type="Proteomes" id="UP000031643"/>
    </source>
</evidence>
<evidence type="ECO:0000313" key="3">
    <source>
        <dbReference type="EMBL" id="BAQ15895.1"/>
    </source>
</evidence>
<name>A0A0A8JZC7_9HYPH</name>
<keyword evidence="2" id="KW-0732">Signal</keyword>
<feature type="transmembrane region" description="Helical" evidence="1">
    <location>
        <begin position="170"/>
        <end position="188"/>
    </location>
</feature>
<dbReference type="Proteomes" id="UP000031643">
    <property type="component" value="Chromosome"/>
</dbReference>
<proteinExistence type="predicted"/>
<dbReference type="KEGG" id="mcg:GL4_0427"/>
<reference evidence="3 4" key="1">
    <citation type="submission" date="2014-09" db="EMBL/GenBank/DDBJ databases">
        <title>Genome sequencing of Methyloceanibacter caenitepidi Gela4.</title>
        <authorList>
            <person name="Takeuchi M."/>
            <person name="Susumu S."/>
            <person name="Kamagata Y."/>
            <person name="Oshima K."/>
            <person name="Hattori M."/>
            <person name="Iwasaki W."/>
        </authorList>
    </citation>
    <scope>NUCLEOTIDE SEQUENCE [LARGE SCALE GENOMIC DNA]</scope>
    <source>
        <strain evidence="3 4">Gela4</strain>
    </source>
</reference>
<accession>A0A0A8JZC7</accession>
<keyword evidence="1" id="KW-0472">Membrane</keyword>
<dbReference type="RefSeq" id="WP_045364022.1">
    <property type="nucleotide sequence ID" value="NZ_AP014648.1"/>
</dbReference>
<organism evidence="3 4">
    <name type="scientific">Methyloceanibacter caenitepidi</name>
    <dbReference type="NCBI Taxonomy" id="1384459"/>
    <lineage>
        <taxon>Bacteria</taxon>
        <taxon>Pseudomonadati</taxon>
        <taxon>Pseudomonadota</taxon>
        <taxon>Alphaproteobacteria</taxon>
        <taxon>Hyphomicrobiales</taxon>
        <taxon>Hyphomicrobiaceae</taxon>
        <taxon>Methyloceanibacter</taxon>
    </lineage>
</organism>
<feature type="chain" id="PRO_5002037676" evidence="2">
    <location>
        <begin position="17"/>
        <end position="306"/>
    </location>
</feature>
<dbReference type="OrthoDB" id="5608210at2"/>
<keyword evidence="1" id="KW-0812">Transmembrane</keyword>
<evidence type="ECO:0000256" key="2">
    <source>
        <dbReference type="SAM" id="SignalP"/>
    </source>
</evidence>
<keyword evidence="1" id="KW-1133">Transmembrane helix</keyword>
<dbReference type="STRING" id="1384459.GL4_0427"/>
<feature type="signal peptide" evidence="2">
    <location>
        <begin position="1"/>
        <end position="16"/>
    </location>
</feature>
<dbReference type="EMBL" id="AP014648">
    <property type="protein sequence ID" value="BAQ15895.1"/>
    <property type="molecule type" value="Genomic_DNA"/>
</dbReference>
<dbReference type="HOGENOM" id="CLU_076860_0_0_5"/>
<evidence type="ECO:0000256" key="1">
    <source>
        <dbReference type="SAM" id="Phobius"/>
    </source>
</evidence>
<gene>
    <name evidence="3" type="ORF">GL4_0427</name>
</gene>
<dbReference type="AlphaFoldDB" id="A0A0A8JZC7"/>
<protein>
    <submittedName>
        <fullName evidence="3">MxaA protein</fullName>
    </submittedName>
</protein>